<name>A0A163LYH5_DIDRA</name>
<keyword evidence="3" id="KW-0132">Cell division</keyword>
<feature type="compositionally biased region" description="Basic and acidic residues" evidence="12">
    <location>
        <begin position="1656"/>
        <end position="1669"/>
    </location>
</feature>
<keyword evidence="4" id="KW-0547">Nucleotide-binding</keyword>
<evidence type="ECO:0000256" key="5">
    <source>
        <dbReference type="ARBA" id="ARBA00022776"/>
    </source>
</evidence>
<feature type="region of interest" description="Disordered" evidence="12">
    <location>
        <begin position="427"/>
        <end position="446"/>
    </location>
</feature>
<dbReference type="Pfam" id="PF06470">
    <property type="entry name" value="SMC_hinge"/>
    <property type="match status" value="1"/>
</dbReference>
<comment type="subcellular location">
    <subcellularLocation>
        <location evidence="1">Nucleus</location>
    </subcellularLocation>
</comment>
<feature type="compositionally biased region" description="Basic and acidic residues" evidence="12">
    <location>
        <begin position="427"/>
        <end position="438"/>
    </location>
</feature>
<dbReference type="SMART" id="SM00968">
    <property type="entry name" value="SMC_hinge"/>
    <property type="match status" value="1"/>
</dbReference>
<evidence type="ECO:0000313" key="13">
    <source>
        <dbReference type="EMBL" id="KZM28234.1"/>
    </source>
</evidence>
<evidence type="ECO:0000256" key="2">
    <source>
        <dbReference type="ARBA" id="ARBA00005231"/>
    </source>
</evidence>
<evidence type="ECO:0000256" key="12">
    <source>
        <dbReference type="SAM" id="MobiDB-lite"/>
    </source>
</evidence>
<dbReference type="FunFam" id="3.40.50.300:FF:000278">
    <property type="entry name" value="Structural maintenance of chromosomes 2"/>
    <property type="match status" value="1"/>
</dbReference>
<dbReference type="InterPro" id="IPR027120">
    <property type="entry name" value="Smc2_ABC"/>
</dbReference>
<keyword evidence="6" id="KW-0067">ATP-binding</keyword>
<evidence type="ECO:0000256" key="10">
    <source>
        <dbReference type="ARBA" id="ARBA00023306"/>
    </source>
</evidence>
<comment type="similarity">
    <text evidence="2">Belongs to the SMC family. SMC2 subfamily.</text>
</comment>
<dbReference type="EMBL" id="JYNV01000028">
    <property type="protein sequence ID" value="KZM28234.1"/>
    <property type="molecule type" value="Genomic_DNA"/>
</dbReference>
<dbReference type="SUPFAM" id="SSF52540">
    <property type="entry name" value="P-loop containing nucleoside triphosphate hydrolases"/>
    <property type="match status" value="1"/>
</dbReference>
<feature type="region of interest" description="Disordered" evidence="12">
    <location>
        <begin position="387"/>
        <end position="419"/>
    </location>
</feature>
<feature type="coiled-coil region" evidence="11">
    <location>
        <begin position="239"/>
        <end position="294"/>
    </location>
</feature>
<evidence type="ECO:0000256" key="8">
    <source>
        <dbReference type="ARBA" id="ARBA00023067"/>
    </source>
</evidence>
<dbReference type="InterPro" id="IPR003395">
    <property type="entry name" value="RecF/RecN/SMC_N"/>
</dbReference>
<feature type="region of interest" description="Disordered" evidence="12">
    <location>
        <begin position="1296"/>
        <end position="1323"/>
    </location>
</feature>
<feature type="coiled-coil region" evidence="11">
    <location>
        <begin position="680"/>
        <end position="939"/>
    </location>
</feature>
<dbReference type="Gene3D" id="3.30.70.1620">
    <property type="match status" value="1"/>
</dbReference>
<comment type="caution">
    <text evidence="13">The sequence shown here is derived from an EMBL/GenBank/DDBJ whole genome shotgun (WGS) entry which is preliminary data.</text>
</comment>
<evidence type="ECO:0000256" key="3">
    <source>
        <dbReference type="ARBA" id="ARBA00022618"/>
    </source>
</evidence>
<dbReference type="GO" id="GO:0031981">
    <property type="term" value="C:nuclear lumen"/>
    <property type="evidence" value="ECO:0007669"/>
    <property type="project" value="UniProtKB-ARBA"/>
</dbReference>
<keyword evidence="7 11" id="KW-0175">Coiled coil</keyword>
<proteinExistence type="inferred from homology"/>
<dbReference type="InterPro" id="IPR036277">
    <property type="entry name" value="SMC_hinge_sf"/>
</dbReference>
<evidence type="ECO:0000256" key="1">
    <source>
        <dbReference type="ARBA" id="ARBA00004123"/>
    </source>
</evidence>
<feature type="compositionally biased region" description="Basic and acidic residues" evidence="12">
    <location>
        <begin position="1717"/>
        <end position="1728"/>
    </location>
</feature>
<keyword evidence="14" id="KW-1185">Reference proteome</keyword>
<dbReference type="GO" id="GO:0007076">
    <property type="term" value="P:mitotic chromosome condensation"/>
    <property type="evidence" value="ECO:0007669"/>
    <property type="project" value="UniProtKB-ARBA"/>
</dbReference>
<evidence type="ECO:0000313" key="14">
    <source>
        <dbReference type="Proteomes" id="UP000076837"/>
    </source>
</evidence>
<feature type="region of interest" description="Disordered" evidence="12">
    <location>
        <begin position="1978"/>
        <end position="2008"/>
    </location>
</feature>
<dbReference type="Gene3D" id="3.40.50.300">
    <property type="entry name" value="P-loop containing nucleotide triphosphate hydrolases"/>
    <property type="match status" value="2"/>
</dbReference>
<keyword evidence="8" id="KW-0226">DNA condensation</keyword>
<evidence type="ECO:0000256" key="9">
    <source>
        <dbReference type="ARBA" id="ARBA00023242"/>
    </source>
</evidence>
<evidence type="ECO:0000256" key="6">
    <source>
        <dbReference type="ARBA" id="ARBA00022840"/>
    </source>
</evidence>
<feature type="region of interest" description="Disordered" evidence="12">
    <location>
        <begin position="1616"/>
        <end position="1758"/>
    </location>
</feature>
<dbReference type="Proteomes" id="UP000076837">
    <property type="component" value="Unassembled WGS sequence"/>
</dbReference>
<dbReference type="GO" id="GO:0016887">
    <property type="term" value="F:ATP hydrolysis activity"/>
    <property type="evidence" value="ECO:0007669"/>
    <property type="project" value="InterPro"/>
</dbReference>
<protein>
    <submittedName>
        <fullName evidence="13">ATP binding</fullName>
    </submittedName>
</protein>
<feature type="compositionally biased region" description="Polar residues" evidence="12">
    <location>
        <begin position="1628"/>
        <end position="1638"/>
    </location>
</feature>
<organism evidence="13 14">
    <name type="scientific">Didymella rabiei</name>
    <name type="common">Chickpea ascochyta blight fungus</name>
    <name type="synonym">Mycosphaerella rabiei</name>
    <dbReference type="NCBI Taxonomy" id="5454"/>
    <lineage>
        <taxon>Eukaryota</taxon>
        <taxon>Fungi</taxon>
        <taxon>Dikarya</taxon>
        <taxon>Ascomycota</taxon>
        <taxon>Pezizomycotina</taxon>
        <taxon>Dothideomycetes</taxon>
        <taxon>Pleosporomycetidae</taxon>
        <taxon>Pleosporales</taxon>
        <taxon>Pleosporineae</taxon>
        <taxon>Didymellaceae</taxon>
        <taxon>Ascochyta</taxon>
    </lineage>
</organism>
<dbReference type="SUPFAM" id="SSF75553">
    <property type="entry name" value="Smc hinge domain"/>
    <property type="match status" value="1"/>
</dbReference>
<dbReference type="PANTHER" id="PTHR43977">
    <property type="entry name" value="STRUCTURAL MAINTENANCE OF CHROMOSOMES PROTEIN 3"/>
    <property type="match status" value="1"/>
</dbReference>
<evidence type="ECO:0000256" key="11">
    <source>
        <dbReference type="SAM" id="Coils"/>
    </source>
</evidence>
<dbReference type="Pfam" id="PF02463">
    <property type="entry name" value="SMC_N"/>
    <property type="match status" value="1"/>
</dbReference>
<dbReference type="CDD" id="cd03273">
    <property type="entry name" value="ABC_SMC2_euk"/>
    <property type="match status" value="1"/>
</dbReference>
<accession>A0A163LYH5</accession>
<keyword evidence="10" id="KW-0131">Cell cycle</keyword>
<reference evidence="13 14" key="1">
    <citation type="journal article" date="2016" name="Sci. Rep.">
        <title>Draft genome sequencing and secretome analysis of fungal phytopathogen Ascochyta rabiei provides insight into the necrotrophic effector repertoire.</title>
        <authorList>
            <person name="Verma S."/>
            <person name="Gazara R.K."/>
            <person name="Nizam S."/>
            <person name="Parween S."/>
            <person name="Chattopadhyay D."/>
            <person name="Verma P.K."/>
        </authorList>
    </citation>
    <scope>NUCLEOTIDE SEQUENCE [LARGE SCALE GENOMIC DNA]</scope>
    <source>
        <strain evidence="13 14">ArDII</strain>
    </source>
</reference>
<feature type="region of interest" description="Disordered" evidence="12">
    <location>
        <begin position="1505"/>
        <end position="1562"/>
    </location>
</feature>
<dbReference type="GO" id="GO:0000796">
    <property type="term" value="C:condensin complex"/>
    <property type="evidence" value="ECO:0007669"/>
    <property type="project" value="UniProtKB-ARBA"/>
</dbReference>
<sequence length="2008" mass="224536">MKITELVIDGYKSYAVRTVISGWDDSFNSITGLNGSGKSNILDAICFVLGITNLGVVRAQNLQDLIYKRGQAGVTKASVTITFDNRDTKNSPVGFENLPSIAVTRTIVLGGASKYLINGNRAQQNTVQNLFQSVQLNINNPNFLIMQGRVTKVLNMKPVEILSMLEEAAGTRMFEDRRDKAYKTMAKKEGKVQEITELLRDEIDPKLEKLRQEKRAFLDFQQTQSELEKLTKLVIAYDYTRLQEQLQQSGDDLEAKKQRTKDLEESTVRMKKEIEFLQEDIKKVKATREKELRKGGKFQALEEEVKANSHEVVRLDTALDLKKTSMAEETDQKKSVEKSVKELEKQLQGKKMVHEKLQEKYQAARDELAKQTEEVEKKEELLQTLQTGVASKEGQESGYQGQLQDARNRVSAAATEQEQAKLKISHLDKQIKDDEPKAKKAKQQNSGLLNDLEALKSQAQKLEADLTKMGFDESKESEMYQQESHLQARIRELKQQADELRRKVSNIDFSYSDPSPNFDRSKVKGLVAQLFTLKKEHTDAGTALEVCAGGRLYNVVVDSAATGKQLLENGRLKKRVTIIPLNKIAAFRASAQKIGAAQKIAPGKVDLALSLVGYDDEVTAAMEYVFGSTLVCEDAETAKRVTFDPAVRMRSVTFQGDTYDPAGTLSGGSAPQSSGVLVTMQKLNEIMTELRSQEQQLQQLQATVAREKKRMDAARKTKQELDLKKHEIKLTEEQISGNSSSSIIQAIEEMKQSVAQLKEDVKAAKARQDEAKADIKRIERDMSEFNNNKDSKLAELQSSLEKLKKALSKNNAAIKPLQSEVREAMVESEQCGSDLAAAQEQLEDVQTTLKTQQEEIDELLAEQKQAQDAHDIAQAQLADEQAKLTGFDEELRSLEDTIRAKNSSITEGGLEQQRLAHEIEKFHKESEGAAGRIAALEKEHDFIASDAELFGRSGTVYDFRGVNMADCKPKRKALEERFQQRKNKINPKVMAMIDNVEKKEASLKTNMATVIKDKKKIEDTILKLDEYKKEALHKTWTKVNADFGATFNLLLPGSFAKLDPPENKTISDGLEVKVMLGKVWKQSLTELSGGQRSLIALSLIMALLQFKPAPMYILDEVDAALDMSHTQNIGQLIKTRFKGSQFIVVSLKDGMFQNANRIFKTRFVDGTSVVQATTAAAEASQFDGKFADRCIHAHAYRRERLLSAPLACFRAAPMSPSNSVTSTDATSTSTIDIVRRRSGIVPSQPPMNSPYIYASKTKDYLHQPKPQQQPLSSRHYGALQEHADFVVRDYTDVEVPTPRHDTRRGSITWGSRTPHEEQTQKHNRNQMMPERMVESTPPSIEELVRRTTFDDGINTRSSSLMHIDTIVSRPSTTRSSTPGTDIDIMTRSDARRPSVGGLARRMTRRIPDIRLHHIHMKGTLDRTASQSEEDPEIVLSTQSEKKLRKLSFQLPSGLKMKNPPELLHKSPPAIEETPVCEAFVNTSLQNTLPKCGSLAARRHVKMDLTLPIEPPSLSSHKRSPPGDTTSSITPARPQSPKTPWIDDQQLNWGRETKNKPAKSTPIIEETDQAYHGIMAQINSDDVGVISDPIKALPTTASPLASSDFVRPPQKFRDRCYIGRPTVKRNKSGGPSTSESDFGSTPDGHWTPGIEEGMTEQEIRTRDELDELAKTSKTARSRRWPWTRSKASGSDEPSQDERSVNRMNMSANIFKRSNRFPEIPEKEEKEKNERKGKKPHKGLGPPWRREKSADRPPLSSASLANISVPPTFVPPGCEKFQTPPMFDAASEVRGKLADFFFESGGFSSTRRKQNTSSGGYWDSDAILMSMQTDIHLTNDENDEEGPEGRPPIAFHFGPVNDTPGNTTSPGLMTSPEGYLTVKDSGTGALPLTPGAARDSWFRMHYGDYTRDEKSLTAAALKEADERRKFEWLVPDHLPNSPLCPLHVKYVGPSKGLCYWHGRKSNGWGVELGRDYVNRPVTIGGSSSAGWDTGRIERPKDEKKRRRLQSLSSS</sequence>
<evidence type="ECO:0000256" key="4">
    <source>
        <dbReference type="ARBA" id="ARBA00022741"/>
    </source>
</evidence>
<gene>
    <name evidence="13" type="ORF">ST47_g624</name>
</gene>
<dbReference type="FunFam" id="3.40.50.300:FF:000385">
    <property type="entry name" value="Structural maintenance of chromosomes 2"/>
    <property type="match status" value="1"/>
</dbReference>
<keyword evidence="5" id="KW-0498">Mitosis</keyword>
<dbReference type="GO" id="GO:0000793">
    <property type="term" value="C:condensed chromosome"/>
    <property type="evidence" value="ECO:0007669"/>
    <property type="project" value="UniProtKB-ARBA"/>
</dbReference>
<dbReference type="STRING" id="5454.A0A163LYH5"/>
<dbReference type="GO" id="GO:0051301">
    <property type="term" value="P:cell division"/>
    <property type="evidence" value="ECO:0007669"/>
    <property type="project" value="UniProtKB-KW"/>
</dbReference>
<dbReference type="InterPro" id="IPR027417">
    <property type="entry name" value="P-loop_NTPase"/>
</dbReference>
<dbReference type="Gene3D" id="1.20.1060.20">
    <property type="match status" value="1"/>
</dbReference>
<dbReference type="OrthoDB" id="10255539at2759"/>
<keyword evidence="9" id="KW-0539">Nucleus</keyword>
<dbReference type="InterPro" id="IPR010935">
    <property type="entry name" value="SMC_hinge"/>
</dbReference>
<evidence type="ECO:0000256" key="7">
    <source>
        <dbReference type="ARBA" id="ARBA00023054"/>
    </source>
</evidence>
<dbReference type="FunFam" id="1.20.1060.20:FF:000005">
    <property type="entry name" value="Structural maintenance of chromosomes 2"/>
    <property type="match status" value="1"/>
</dbReference>
<dbReference type="GO" id="GO:0005524">
    <property type="term" value="F:ATP binding"/>
    <property type="evidence" value="ECO:0007669"/>
    <property type="project" value="UniProtKB-KW"/>
</dbReference>